<dbReference type="SMART" id="SM00481">
    <property type="entry name" value="POLIIIAc"/>
    <property type="match status" value="1"/>
</dbReference>
<evidence type="ECO:0000259" key="1">
    <source>
        <dbReference type="SMART" id="SM00481"/>
    </source>
</evidence>
<evidence type="ECO:0000313" key="3">
    <source>
        <dbReference type="Proteomes" id="UP000594688"/>
    </source>
</evidence>
<accession>A0A7T0BYL0</accession>
<dbReference type="EMBL" id="CP048685">
    <property type="protein sequence ID" value="QPJ63246.1"/>
    <property type="molecule type" value="Genomic_DNA"/>
</dbReference>
<dbReference type="Pfam" id="PF02811">
    <property type="entry name" value="PHP"/>
    <property type="match status" value="1"/>
</dbReference>
<sequence>MTLPDTPVITKGIRGAVVAPATKFVGKSFLDHRIRTRISKLKEENPNIVVGELHCHSFYSDGYFSVESILNRAASLGLDFVVLTEHLAADRFPMEPVIKSIQDRYQCLQNWKLKNIPPIRAYPAFEISTEQGHLISLFPEEYSAGNDLISLEKRFLPFEQKWFSVEAAAGLTREMGGATVIPHPELQRSYPFGVPISFIKEYLTGLIDGIEDISAAHGFNENYSGSLGLSSIGSSDDHFNFLIGAAVTVYDGDRHNSLVSAIKAKDTRAHSIDNSLAPLISLARKIL</sequence>
<dbReference type="InterPro" id="IPR016195">
    <property type="entry name" value="Pol/histidinol_Pase-like"/>
</dbReference>
<dbReference type="InterPro" id="IPR052018">
    <property type="entry name" value="PHP_domain"/>
</dbReference>
<dbReference type="InterPro" id="IPR004013">
    <property type="entry name" value="PHP_dom"/>
</dbReference>
<name>A0A7T0BYL0_9BACT</name>
<dbReference type="KEGG" id="nli:G3M70_15740"/>
<dbReference type="AlphaFoldDB" id="A0A7T0BYL0"/>
<dbReference type="GO" id="GO:0004534">
    <property type="term" value="F:5'-3' RNA exonuclease activity"/>
    <property type="evidence" value="ECO:0007669"/>
    <property type="project" value="TreeGrafter"/>
</dbReference>
<dbReference type="PANTHER" id="PTHR42924">
    <property type="entry name" value="EXONUCLEASE"/>
    <property type="match status" value="1"/>
</dbReference>
<dbReference type="SUPFAM" id="SSF89550">
    <property type="entry name" value="PHP domain-like"/>
    <property type="match status" value="1"/>
</dbReference>
<evidence type="ECO:0000313" key="2">
    <source>
        <dbReference type="EMBL" id="QPJ63246.1"/>
    </source>
</evidence>
<reference evidence="2 3" key="1">
    <citation type="submission" date="2020-02" db="EMBL/GenBank/DDBJ databases">
        <title>Genomic and physiological characterization of two novel Nitrospinaceae genera.</title>
        <authorList>
            <person name="Mueller A.J."/>
            <person name="Jung M.-Y."/>
            <person name="Strachan C.R."/>
            <person name="Herbold C.W."/>
            <person name="Kirkegaard R.H."/>
            <person name="Daims H."/>
        </authorList>
    </citation>
    <scope>NUCLEOTIDE SEQUENCE [LARGE SCALE GENOMIC DNA]</scope>
    <source>
        <strain evidence="2">EB</strain>
    </source>
</reference>
<feature type="domain" description="Polymerase/histidinol phosphatase N-terminal" evidence="1">
    <location>
        <begin position="51"/>
        <end position="103"/>
    </location>
</feature>
<organism evidence="2 3">
    <name type="scientific">Candidatus Nitronauta litoralis</name>
    <dbReference type="NCBI Taxonomy" id="2705533"/>
    <lineage>
        <taxon>Bacteria</taxon>
        <taxon>Pseudomonadati</taxon>
        <taxon>Nitrospinota/Tectimicrobiota group</taxon>
        <taxon>Nitrospinota</taxon>
        <taxon>Nitrospinia</taxon>
        <taxon>Nitrospinales</taxon>
        <taxon>Nitrospinaceae</taxon>
        <taxon>Candidatus Nitronauta</taxon>
    </lineage>
</organism>
<dbReference type="Gene3D" id="3.20.20.140">
    <property type="entry name" value="Metal-dependent hydrolases"/>
    <property type="match status" value="1"/>
</dbReference>
<gene>
    <name evidence="2" type="ORF">G3M70_15740</name>
</gene>
<dbReference type="GO" id="GO:0035312">
    <property type="term" value="F:5'-3' DNA exonuclease activity"/>
    <property type="evidence" value="ECO:0007669"/>
    <property type="project" value="TreeGrafter"/>
</dbReference>
<dbReference type="InterPro" id="IPR003141">
    <property type="entry name" value="Pol/His_phosphatase_N"/>
</dbReference>
<dbReference type="Proteomes" id="UP000594688">
    <property type="component" value="Chromosome"/>
</dbReference>
<protein>
    <submittedName>
        <fullName evidence="2">PHP domain-containing protein</fullName>
    </submittedName>
</protein>
<dbReference type="PANTHER" id="PTHR42924:SF3">
    <property type="entry name" value="POLYMERASE_HISTIDINOL PHOSPHATASE N-TERMINAL DOMAIN-CONTAINING PROTEIN"/>
    <property type="match status" value="1"/>
</dbReference>
<proteinExistence type="predicted"/>